<reference evidence="1 2" key="1">
    <citation type="submission" date="2022-05" db="EMBL/GenBank/DDBJ databases">
        <title>Genome Sequencing of Bee-Associated Microbes.</title>
        <authorList>
            <person name="Dunlap C."/>
        </authorList>
    </citation>
    <scope>NUCLEOTIDE SEQUENCE [LARGE SCALE GENOMIC DNA]</scope>
    <source>
        <strain evidence="1 2">NRRL B-04010</strain>
    </source>
</reference>
<proteinExistence type="predicted"/>
<dbReference type="RefSeq" id="WP_268600338.1">
    <property type="nucleotide sequence ID" value="NZ_JAKOBS010000001.1"/>
</dbReference>
<protein>
    <recommendedName>
        <fullName evidence="3">Germination protein, Ger(X)C family</fullName>
    </recommendedName>
</protein>
<comment type="caution">
    <text evidence="1">The sequence shown here is derived from an EMBL/GenBank/DDBJ whole genome shotgun (WGS) entry which is preliminary data.</text>
</comment>
<evidence type="ECO:0008006" key="3">
    <source>
        <dbReference type="Google" id="ProtNLM"/>
    </source>
</evidence>
<name>A0ABT4GYQ4_PAEAL</name>
<evidence type="ECO:0000313" key="1">
    <source>
        <dbReference type="EMBL" id="MCY9761850.1"/>
    </source>
</evidence>
<keyword evidence="2" id="KW-1185">Reference proteome</keyword>
<dbReference type="Proteomes" id="UP001527181">
    <property type="component" value="Unassembled WGS sequence"/>
</dbReference>
<gene>
    <name evidence="1" type="ORF">M5X12_14845</name>
</gene>
<dbReference type="EMBL" id="JAMDNP010000023">
    <property type="protein sequence ID" value="MCY9761850.1"/>
    <property type="molecule type" value="Genomic_DNA"/>
</dbReference>
<sequence length="74" mass="8619">MSLFYHEGERSLYRSRKQRLWLLVSILSLVLPLAGCWDIKNVQDMNYVTALGIDYVNGKYIVYTNSLEFTNVAK</sequence>
<evidence type="ECO:0000313" key="2">
    <source>
        <dbReference type="Proteomes" id="UP001527181"/>
    </source>
</evidence>
<organism evidence="1 2">
    <name type="scientific">Paenibacillus alvei</name>
    <name type="common">Bacillus alvei</name>
    <dbReference type="NCBI Taxonomy" id="44250"/>
    <lineage>
        <taxon>Bacteria</taxon>
        <taxon>Bacillati</taxon>
        <taxon>Bacillota</taxon>
        <taxon>Bacilli</taxon>
        <taxon>Bacillales</taxon>
        <taxon>Paenibacillaceae</taxon>
        <taxon>Paenibacillus</taxon>
    </lineage>
</organism>
<accession>A0ABT4GYQ4</accession>